<dbReference type="GO" id="GO:0006289">
    <property type="term" value="P:nucleotide-excision repair"/>
    <property type="evidence" value="ECO:0007669"/>
    <property type="project" value="InterPro"/>
</dbReference>
<keyword evidence="5" id="KW-0378">Hydrolase</keyword>
<reference evidence="8" key="2">
    <citation type="submission" date="2016-10" db="EMBL/GenBank/DDBJ databases">
        <authorList>
            <person name="de Groot N.N."/>
        </authorList>
    </citation>
    <scope>NUCLEOTIDE SEQUENCE [LARGE SCALE GENOMIC DNA]</scope>
    <source>
        <strain evidence="8">DSM 2895</strain>
    </source>
</reference>
<keyword evidence="1" id="KW-0540">Nuclease</keyword>
<dbReference type="GO" id="GO:0004519">
    <property type="term" value="F:endonuclease activity"/>
    <property type="evidence" value="ECO:0007669"/>
    <property type="project" value="UniProtKB-KW"/>
</dbReference>
<dbReference type="OrthoDB" id="9782576at2"/>
<dbReference type="Gene3D" id="3.20.20.150">
    <property type="entry name" value="Divalent-metal-dependent TIM barrel enzymes"/>
    <property type="match status" value="1"/>
</dbReference>
<dbReference type="SUPFAM" id="SSF51658">
    <property type="entry name" value="Xylose isomerase-like"/>
    <property type="match status" value="1"/>
</dbReference>
<reference evidence="7 9" key="1">
    <citation type="submission" date="2015-07" db="EMBL/GenBank/DDBJ databases">
        <title>Fjat-14205 dsm 2895.</title>
        <authorList>
            <person name="Liu B."/>
            <person name="Wang J."/>
            <person name="Zhu Y."/>
            <person name="Liu G."/>
            <person name="Chen Q."/>
            <person name="Chen Z."/>
            <person name="Lan J."/>
            <person name="Che J."/>
            <person name="Ge C."/>
            <person name="Shi H."/>
            <person name="Pan Z."/>
            <person name="Liu X."/>
        </authorList>
    </citation>
    <scope>NUCLEOTIDE SEQUENCE [LARGE SCALE GENOMIC DNA]</scope>
    <source>
        <strain evidence="7 9">DSM 2895</strain>
    </source>
</reference>
<dbReference type="GO" id="GO:0016787">
    <property type="term" value="F:hydrolase activity"/>
    <property type="evidence" value="ECO:0007669"/>
    <property type="project" value="UniProtKB-KW"/>
</dbReference>
<sequence length="325" mass="37688">MDVRLGYVAMSVHVTNASPSKTMTAKQFTGIMDREAGLRKLERIAQENLRNCLRLLYHNRAYDITFFRLSSKLIPLVGHELTEGWEYRGHLEAEFRTLGDVAAKDGVRLDFHPDHFVVLNTPRKNVLQVSLDTLKHHIWMLKALGIQPNHRCVLHIGGAYKDKGKAIRQFIKNWELVPEEIKGSLLLENDDKVFTAKETLELCEALGVPMVLDIHHHRCNYEENEEEIEALLPRIIDTWKDSPLPVKMHISSPRSEKDRRSHADYVTPEDMFPFLRQVANYTDQLDMMVEAKKKDDALFRLMEWVNKQGEKEQIRSLNGASFRIH</sequence>
<evidence type="ECO:0000256" key="5">
    <source>
        <dbReference type="ARBA" id="ARBA00022801"/>
    </source>
</evidence>
<dbReference type="NCBIfam" id="TIGR00629">
    <property type="entry name" value="uvde"/>
    <property type="match status" value="1"/>
</dbReference>
<dbReference type="RefSeq" id="WP_043068507.1">
    <property type="nucleotide sequence ID" value="NZ_BJOA01000075.1"/>
</dbReference>
<evidence type="ECO:0000313" key="8">
    <source>
        <dbReference type="EMBL" id="SDJ12283.1"/>
    </source>
</evidence>
<keyword evidence="9" id="KW-1185">Reference proteome</keyword>
<evidence type="ECO:0000313" key="7">
    <source>
        <dbReference type="EMBL" id="KON94748.1"/>
    </source>
</evidence>
<keyword evidence="3" id="KW-0227">DNA damage</keyword>
<evidence type="ECO:0000313" key="9">
    <source>
        <dbReference type="Proteomes" id="UP000037269"/>
    </source>
</evidence>
<dbReference type="PANTHER" id="PTHR31290">
    <property type="entry name" value="UV-DAMAGE ENDONUCLEASE"/>
    <property type="match status" value="1"/>
</dbReference>
<evidence type="ECO:0000256" key="6">
    <source>
        <dbReference type="ARBA" id="ARBA00023204"/>
    </source>
</evidence>
<keyword evidence="6" id="KW-0234">DNA repair</keyword>
<dbReference type="Proteomes" id="UP000037269">
    <property type="component" value="Unassembled WGS sequence"/>
</dbReference>
<evidence type="ECO:0000256" key="3">
    <source>
        <dbReference type="ARBA" id="ARBA00022763"/>
    </source>
</evidence>
<evidence type="ECO:0000256" key="1">
    <source>
        <dbReference type="ARBA" id="ARBA00022722"/>
    </source>
</evidence>
<dbReference type="EMBL" id="FNED01000012">
    <property type="protein sequence ID" value="SDJ12283.1"/>
    <property type="molecule type" value="Genomic_DNA"/>
</dbReference>
<dbReference type="GeneID" id="42304339"/>
<keyword evidence="2 7" id="KW-0255">Endonuclease</keyword>
<dbReference type="Pfam" id="PF03851">
    <property type="entry name" value="UvdE"/>
    <property type="match status" value="1"/>
</dbReference>
<dbReference type="STRING" id="47500.AF333_03845"/>
<accession>A0A0D1VYH3</accession>
<gene>
    <name evidence="7" type="ORF">AF333_03845</name>
    <name evidence="8" type="ORF">SAMN04487909_11260</name>
</gene>
<dbReference type="GO" id="GO:0009411">
    <property type="term" value="P:response to UV"/>
    <property type="evidence" value="ECO:0007669"/>
    <property type="project" value="InterPro"/>
</dbReference>
<proteinExistence type="predicted"/>
<name>A0A0D1VYH3_ANEMI</name>
<protein>
    <submittedName>
        <fullName evidence="7">UV damage repair endonuclease UvdE</fullName>
    </submittedName>
    <submittedName>
        <fullName evidence="8">UV-damage endonuclease</fullName>
    </submittedName>
</protein>
<dbReference type="PATRIC" id="fig|47500.8.peg.4069"/>
<dbReference type="InterPro" id="IPR036237">
    <property type="entry name" value="Xyl_isomerase-like_sf"/>
</dbReference>
<dbReference type="AlphaFoldDB" id="A0A0D1VYH3"/>
<organism evidence="7 9">
    <name type="scientific">Aneurinibacillus migulanus</name>
    <name type="common">Bacillus migulanus</name>
    <dbReference type="NCBI Taxonomy" id="47500"/>
    <lineage>
        <taxon>Bacteria</taxon>
        <taxon>Bacillati</taxon>
        <taxon>Bacillota</taxon>
        <taxon>Bacilli</taxon>
        <taxon>Bacillales</taxon>
        <taxon>Paenibacillaceae</taxon>
        <taxon>Aneurinibacillus group</taxon>
        <taxon>Aneurinibacillus</taxon>
    </lineage>
</organism>
<dbReference type="InterPro" id="IPR004601">
    <property type="entry name" value="UvdE"/>
</dbReference>
<dbReference type="PANTHER" id="PTHR31290:SF5">
    <property type="entry name" value="UV-DAMAGE ENDONUCLEASE"/>
    <property type="match status" value="1"/>
</dbReference>
<dbReference type="Proteomes" id="UP000182836">
    <property type="component" value="Unassembled WGS sequence"/>
</dbReference>
<evidence type="ECO:0000256" key="4">
    <source>
        <dbReference type="ARBA" id="ARBA00022769"/>
    </source>
</evidence>
<keyword evidence="4" id="KW-0228">DNA excision</keyword>
<evidence type="ECO:0000256" key="2">
    <source>
        <dbReference type="ARBA" id="ARBA00022759"/>
    </source>
</evidence>
<dbReference type="EMBL" id="LGUG01000004">
    <property type="protein sequence ID" value="KON94748.1"/>
    <property type="molecule type" value="Genomic_DNA"/>
</dbReference>